<name>D1C151_SPHTD</name>
<evidence type="ECO:0000256" key="6">
    <source>
        <dbReference type="RuleBase" id="RU362125"/>
    </source>
</evidence>
<evidence type="ECO:0000256" key="1">
    <source>
        <dbReference type="ARBA" id="ARBA00001974"/>
    </source>
</evidence>
<sequence>MDLFYTQEDEEFRRRVRAWLEENLPKEPLETLEQQRAWHRAVYEAGFLGMGWPVEYGGRAARPMEQAIVGEEMARVQAPPTLNPLGIAIVGPTLIHHGTEAQKKRFLRNILTADEIWCQLFSEPNAGSDLASLRTRAVLEGDEFVINGQKVWTSGAHRADWGLLLARTDPDAPKHLGISCILVDMHSPGVEVRPLTQINGSNEFSEVFFHNVRVPAENLVGELNAGWQIAQTTLSYERGGNTLSRVSRYMAVFNRLVEAASELRRDGKRAIDDPVVRQKLGQMYAEIEVLRYGSLRILSRLEKGIRPGPESSITKLYYSEMEKRHYEFIFDILGPYGQLIEGVPAEYALKEGTAYGEPGSWAYHFAYSRAGTIFAGSSEIQKNILGERVLGLPKEVRADRLQAQQAAKAQAGGEGGS</sequence>
<evidence type="ECO:0000256" key="4">
    <source>
        <dbReference type="ARBA" id="ARBA00022827"/>
    </source>
</evidence>
<protein>
    <submittedName>
        <fullName evidence="10">Acyl-CoA dehydrogenase domain protein</fullName>
    </submittedName>
</protein>
<dbReference type="SUPFAM" id="SSF56645">
    <property type="entry name" value="Acyl-CoA dehydrogenase NM domain-like"/>
    <property type="match status" value="1"/>
</dbReference>
<reference evidence="11" key="1">
    <citation type="submission" date="2009-11" db="EMBL/GenBank/DDBJ databases">
        <title>The complete chromosome 1 of Sphaerobacter thermophilus DSM 20745.</title>
        <authorList>
            <person name="Lucas S."/>
            <person name="Copeland A."/>
            <person name="Lapidus A."/>
            <person name="Glavina del Rio T."/>
            <person name="Dalin E."/>
            <person name="Tice H."/>
            <person name="Bruce D."/>
            <person name="Goodwin L."/>
            <person name="Pitluck S."/>
            <person name="Kyrpides N."/>
            <person name="Mavromatis K."/>
            <person name="Ivanova N."/>
            <person name="Mikhailova N."/>
            <person name="LaButti K.M."/>
            <person name="Clum A."/>
            <person name="Sun H.I."/>
            <person name="Brettin T."/>
            <person name="Detter J.C."/>
            <person name="Han C."/>
            <person name="Larimer F."/>
            <person name="Land M."/>
            <person name="Hauser L."/>
            <person name="Markowitz V."/>
            <person name="Cheng J.F."/>
            <person name="Hugenholtz P."/>
            <person name="Woyke T."/>
            <person name="Wu D."/>
            <person name="Steenblock K."/>
            <person name="Schneider S."/>
            <person name="Pukall R."/>
            <person name="Goeker M."/>
            <person name="Klenk H.P."/>
            <person name="Eisen J.A."/>
        </authorList>
    </citation>
    <scope>NUCLEOTIDE SEQUENCE [LARGE SCALE GENOMIC DNA]</scope>
    <source>
        <strain evidence="11">ATCC 49802 / DSM 20745 / S 6022</strain>
    </source>
</reference>
<dbReference type="GO" id="GO:0005886">
    <property type="term" value="C:plasma membrane"/>
    <property type="evidence" value="ECO:0007669"/>
    <property type="project" value="TreeGrafter"/>
</dbReference>
<dbReference type="InterPro" id="IPR036250">
    <property type="entry name" value="AcylCo_DH-like_C"/>
</dbReference>
<dbReference type="STRING" id="479434.Sthe_0530"/>
<feature type="domain" description="Acyl-CoA oxidase/dehydrogenase middle" evidence="8">
    <location>
        <begin position="118"/>
        <end position="212"/>
    </location>
</feature>
<comment type="cofactor">
    <cofactor evidence="1 6">
        <name>FAD</name>
        <dbReference type="ChEBI" id="CHEBI:57692"/>
    </cofactor>
</comment>
<evidence type="ECO:0000313" key="11">
    <source>
        <dbReference type="Proteomes" id="UP000002027"/>
    </source>
</evidence>
<dbReference type="InterPro" id="IPR037069">
    <property type="entry name" value="AcylCoA_DH/ox_N_sf"/>
</dbReference>
<dbReference type="Pfam" id="PF02771">
    <property type="entry name" value="Acyl-CoA_dh_N"/>
    <property type="match status" value="1"/>
</dbReference>
<gene>
    <name evidence="10" type="ordered locus">Sthe_0530</name>
</gene>
<comment type="similarity">
    <text evidence="2 6">Belongs to the acyl-CoA dehydrogenase family.</text>
</comment>
<keyword evidence="5 6" id="KW-0560">Oxidoreductase</keyword>
<dbReference type="InterPro" id="IPR009100">
    <property type="entry name" value="AcylCoA_DH/oxidase_NM_dom_sf"/>
</dbReference>
<evidence type="ECO:0000313" key="10">
    <source>
        <dbReference type="EMBL" id="ACZ37968.1"/>
    </source>
</evidence>
<evidence type="ECO:0000256" key="2">
    <source>
        <dbReference type="ARBA" id="ARBA00009347"/>
    </source>
</evidence>
<dbReference type="InParanoid" id="D1C151"/>
<feature type="domain" description="Acyl-CoA dehydrogenase/oxidase N-terminal" evidence="9">
    <location>
        <begin position="6"/>
        <end position="112"/>
    </location>
</feature>
<dbReference type="Gene3D" id="1.20.140.10">
    <property type="entry name" value="Butyryl-CoA Dehydrogenase, subunit A, domain 3"/>
    <property type="match status" value="1"/>
</dbReference>
<dbReference type="InterPro" id="IPR052161">
    <property type="entry name" value="Mycobact_Acyl-CoA_DH"/>
</dbReference>
<accession>D1C151</accession>
<dbReference type="Pfam" id="PF02770">
    <property type="entry name" value="Acyl-CoA_dh_M"/>
    <property type="match status" value="1"/>
</dbReference>
<dbReference type="GO" id="GO:0050660">
    <property type="term" value="F:flavin adenine dinucleotide binding"/>
    <property type="evidence" value="ECO:0007669"/>
    <property type="project" value="InterPro"/>
</dbReference>
<dbReference type="Gene3D" id="1.10.540.10">
    <property type="entry name" value="Acyl-CoA dehydrogenase/oxidase, N-terminal domain"/>
    <property type="match status" value="1"/>
</dbReference>
<dbReference type="FunFam" id="2.40.110.10:FF:000011">
    <property type="entry name" value="Acyl-CoA dehydrogenase FadE34"/>
    <property type="match status" value="1"/>
</dbReference>
<dbReference type="InterPro" id="IPR046373">
    <property type="entry name" value="Acyl-CoA_Oxase/DH_mid-dom_sf"/>
</dbReference>
<dbReference type="HOGENOM" id="CLU_018204_9_0_0"/>
<dbReference type="Proteomes" id="UP000002027">
    <property type="component" value="Chromosome 1"/>
</dbReference>
<evidence type="ECO:0000259" key="7">
    <source>
        <dbReference type="Pfam" id="PF00441"/>
    </source>
</evidence>
<evidence type="ECO:0000259" key="9">
    <source>
        <dbReference type="Pfam" id="PF02771"/>
    </source>
</evidence>
<proteinExistence type="inferred from homology"/>
<dbReference type="eggNOG" id="COG1960">
    <property type="taxonomic scope" value="Bacteria"/>
</dbReference>
<evidence type="ECO:0000256" key="3">
    <source>
        <dbReference type="ARBA" id="ARBA00022630"/>
    </source>
</evidence>
<dbReference type="InterPro" id="IPR013786">
    <property type="entry name" value="AcylCoA_DH/ox_N"/>
</dbReference>
<keyword evidence="4 6" id="KW-0274">FAD</keyword>
<evidence type="ECO:0000256" key="5">
    <source>
        <dbReference type="ARBA" id="ARBA00023002"/>
    </source>
</evidence>
<feature type="domain" description="Acyl-CoA dehydrogenase/oxidase C-terminal" evidence="7">
    <location>
        <begin position="224"/>
        <end position="390"/>
    </location>
</feature>
<dbReference type="Pfam" id="PF00441">
    <property type="entry name" value="Acyl-CoA_dh_1"/>
    <property type="match status" value="1"/>
</dbReference>
<reference evidence="10 11" key="2">
    <citation type="journal article" date="2010" name="Stand. Genomic Sci.">
        <title>Complete genome sequence of Desulfohalobium retbaense type strain (HR(100)).</title>
        <authorList>
            <person name="Spring S."/>
            <person name="Nolan M."/>
            <person name="Lapidus A."/>
            <person name="Glavina Del Rio T."/>
            <person name="Copeland A."/>
            <person name="Tice H."/>
            <person name="Cheng J.F."/>
            <person name="Lucas S."/>
            <person name="Land M."/>
            <person name="Chen F."/>
            <person name="Bruce D."/>
            <person name="Goodwin L."/>
            <person name="Pitluck S."/>
            <person name="Ivanova N."/>
            <person name="Mavromatis K."/>
            <person name="Mikhailova N."/>
            <person name="Pati A."/>
            <person name="Chen A."/>
            <person name="Palaniappan K."/>
            <person name="Hauser L."/>
            <person name="Chang Y.J."/>
            <person name="Jeffries C.D."/>
            <person name="Munk C."/>
            <person name="Kiss H."/>
            <person name="Chain P."/>
            <person name="Han C."/>
            <person name="Brettin T."/>
            <person name="Detter J.C."/>
            <person name="Schuler E."/>
            <person name="Goker M."/>
            <person name="Rohde M."/>
            <person name="Bristow J."/>
            <person name="Eisen J.A."/>
            <person name="Markowitz V."/>
            <person name="Hugenholtz P."/>
            <person name="Kyrpides N.C."/>
            <person name="Klenk H.P."/>
        </authorList>
    </citation>
    <scope>NUCLEOTIDE SEQUENCE [LARGE SCALE GENOMIC DNA]</scope>
    <source>
        <strain evidence="11">ATCC 49802 / DSM 20745 / S 6022</strain>
    </source>
</reference>
<dbReference type="AlphaFoldDB" id="D1C151"/>
<dbReference type="SUPFAM" id="SSF47203">
    <property type="entry name" value="Acyl-CoA dehydrogenase C-terminal domain-like"/>
    <property type="match status" value="1"/>
</dbReference>
<dbReference type="RefSeq" id="WP_012871015.1">
    <property type="nucleotide sequence ID" value="NC_013523.1"/>
</dbReference>
<dbReference type="GO" id="GO:0016627">
    <property type="term" value="F:oxidoreductase activity, acting on the CH-CH group of donors"/>
    <property type="evidence" value="ECO:0007669"/>
    <property type="project" value="InterPro"/>
</dbReference>
<evidence type="ECO:0000259" key="8">
    <source>
        <dbReference type="Pfam" id="PF02770"/>
    </source>
</evidence>
<organism evidence="10 11">
    <name type="scientific">Sphaerobacter thermophilus (strain ATCC 49802 / DSM 20745 / KCCM 41009 / NCIMB 13125 / S 6022)</name>
    <dbReference type="NCBI Taxonomy" id="479434"/>
    <lineage>
        <taxon>Bacteria</taxon>
        <taxon>Pseudomonadati</taxon>
        <taxon>Thermomicrobiota</taxon>
        <taxon>Thermomicrobia</taxon>
        <taxon>Sphaerobacterales</taxon>
        <taxon>Sphaerobacterineae</taxon>
        <taxon>Sphaerobacteraceae</taxon>
        <taxon>Sphaerobacter</taxon>
    </lineage>
</organism>
<dbReference type="InterPro" id="IPR009075">
    <property type="entry name" value="AcylCo_DH/oxidase_C"/>
</dbReference>
<dbReference type="InterPro" id="IPR006091">
    <property type="entry name" value="Acyl-CoA_Oxase/DH_mid-dom"/>
</dbReference>
<keyword evidence="11" id="KW-1185">Reference proteome</keyword>
<dbReference type="KEGG" id="sti:Sthe_0530"/>
<dbReference type="PANTHER" id="PTHR43292:SF3">
    <property type="entry name" value="ACYL-COA DEHYDROGENASE FADE29"/>
    <property type="match status" value="1"/>
</dbReference>
<dbReference type="OrthoDB" id="9802447at2"/>
<dbReference type="Gene3D" id="2.40.110.10">
    <property type="entry name" value="Butyryl-CoA Dehydrogenase, subunit A, domain 2"/>
    <property type="match status" value="1"/>
</dbReference>
<keyword evidence="3 6" id="KW-0285">Flavoprotein</keyword>
<dbReference type="PANTHER" id="PTHR43292">
    <property type="entry name" value="ACYL-COA DEHYDROGENASE"/>
    <property type="match status" value="1"/>
</dbReference>
<dbReference type="EMBL" id="CP001823">
    <property type="protein sequence ID" value="ACZ37968.1"/>
    <property type="molecule type" value="Genomic_DNA"/>
</dbReference>